<name>A0ACC1M297_9FUNG</name>
<protein>
    <submittedName>
        <fullName evidence="1">Uncharacterized protein</fullName>
    </submittedName>
</protein>
<evidence type="ECO:0000313" key="2">
    <source>
        <dbReference type="Proteomes" id="UP001139981"/>
    </source>
</evidence>
<accession>A0ACC1M297</accession>
<proteinExistence type="predicted"/>
<dbReference type="EMBL" id="JANBVB010000696">
    <property type="protein sequence ID" value="KAJ2892611.1"/>
    <property type="molecule type" value="Genomic_DNA"/>
</dbReference>
<keyword evidence="2" id="KW-1185">Reference proteome</keyword>
<organism evidence="1 2">
    <name type="scientific">Coemansia aciculifera</name>
    <dbReference type="NCBI Taxonomy" id="417176"/>
    <lineage>
        <taxon>Eukaryota</taxon>
        <taxon>Fungi</taxon>
        <taxon>Fungi incertae sedis</taxon>
        <taxon>Zoopagomycota</taxon>
        <taxon>Kickxellomycotina</taxon>
        <taxon>Kickxellomycetes</taxon>
        <taxon>Kickxellales</taxon>
        <taxon>Kickxellaceae</taxon>
        <taxon>Coemansia</taxon>
    </lineage>
</organism>
<gene>
    <name evidence="1" type="ORF">IWW38_003155</name>
</gene>
<comment type="caution">
    <text evidence="1">The sequence shown here is derived from an EMBL/GenBank/DDBJ whole genome shotgun (WGS) entry which is preliminary data.</text>
</comment>
<sequence>MPAPVCLQIIEREGGLKTLKVADITAMLRQHVLNKKVASRGEPMDVDALAGSDEDSAQVDALFKHGSRRSAKPAEQKTLDKPRVSRVPGYEIFKDWVTHEVYDQRAMDNVCLGCGKGHCWIKCSNYPKGQQK</sequence>
<dbReference type="Proteomes" id="UP001139981">
    <property type="component" value="Unassembled WGS sequence"/>
</dbReference>
<reference evidence="1" key="1">
    <citation type="submission" date="2022-07" db="EMBL/GenBank/DDBJ databases">
        <title>Phylogenomic reconstructions and comparative analyses of Kickxellomycotina fungi.</title>
        <authorList>
            <person name="Reynolds N.K."/>
            <person name="Stajich J.E."/>
            <person name="Barry K."/>
            <person name="Grigoriev I.V."/>
            <person name="Crous P."/>
            <person name="Smith M.E."/>
        </authorList>
    </citation>
    <scope>NUCLEOTIDE SEQUENCE</scope>
    <source>
        <strain evidence="1">CBS 190363</strain>
    </source>
</reference>
<evidence type="ECO:0000313" key="1">
    <source>
        <dbReference type="EMBL" id="KAJ2892611.1"/>
    </source>
</evidence>